<dbReference type="InterPro" id="IPR053924">
    <property type="entry name" value="RecX_HTH_2nd"/>
</dbReference>
<evidence type="ECO:0000256" key="4">
    <source>
        <dbReference type="ARBA" id="ARBA00022490"/>
    </source>
</evidence>
<dbReference type="Gene3D" id="1.10.10.10">
    <property type="entry name" value="Winged helix-like DNA-binding domain superfamily/Winged helix DNA-binding domain"/>
    <property type="match status" value="4"/>
</dbReference>
<protein>
    <recommendedName>
        <fullName evidence="3 5">Regulatory protein RecX</fullName>
    </recommendedName>
</protein>
<keyword evidence="6" id="KW-0175">Coiled coil</keyword>
<evidence type="ECO:0000313" key="11">
    <source>
        <dbReference type="Proteomes" id="UP000295328"/>
    </source>
</evidence>
<keyword evidence="4 5" id="KW-0963">Cytoplasm</keyword>
<evidence type="ECO:0000256" key="1">
    <source>
        <dbReference type="ARBA" id="ARBA00004496"/>
    </source>
</evidence>
<evidence type="ECO:0000259" key="9">
    <source>
        <dbReference type="Pfam" id="PF21982"/>
    </source>
</evidence>
<dbReference type="OrthoDB" id="5421057at2"/>
<dbReference type="EMBL" id="SCWE01000004">
    <property type="protein sequence ID" value="TDM01278.1"/>
    <property type="molecule type" value="Genomic_DNA"/>
</dbReference>
<dbReference type="Pfam" id="PF02631">
    <property type="entry name" value="RecX_HTH2"/>
    <property type="match status" value="1"/>
</dbReference>
<evidence type="ECO:0000259" key="8">
    <source>
        <dbReference type="Pfam" id="PF21981"/>
    </source>
</evidence>
<proteinExistence type="inferred from homology"/>
<dbReference type="NCBIfam" id="NF010733">
    <property type="entry name" value="PRK14135.1"/>
    <property type="match status" value="1"/>
</dbReference>
<dbReference type="GO" id="GO:0005737">
    <property type="term" value="C:cytoplasm"/>
    <property type="evidence" value="ECO:0007669"/>
    <property type="project" value="UniProtKB-SubCell"/>
</dbReference>
<dbReference type="Pfam" id="PF21981">
    <property type="entry name" value="RecX_HTH3"/>
    <property type="match status" value="1"/>
</dbReference>
<dbReference type="GO" id="GO:0006282">
    <property type="term" value="P:regulation of DNA repair"/>
    <property type="evidence" value="ECO:0007669"/>
    <property type="project" value="UniProtKB-UniRule"/>
</dbReference>
<comment type="function">
    <text evidence="5">Modulates RecA activity.</text>
</comment>
<dbReference type="HAMAP" id="MF_01114">
    <property type="entry name" value="RecX"/>
    <property type="match status" value="1"/>
</dbReference>
<evidence type="ECO:0000313" key="10">
    <source>
        <dbReference type="EMBL" id="TDM01278.1"/>
    </source>
</evidence>
<dbReference type="InterPro" id="IPR003783">
    <property type="entry name" value="Regulatory_RecX"/>
</dbReference>
<dbReference type="Proteomes" id="UP000295328">
    <property type="component" value="Unassembled WGS sequence"/>
</dbReference>
<evidence type="ECO:0000256" key="6">
    <source>
        <dbReference type="SAM" id="Coils"/>
    </source>
</evidence>
<dbReference type="AlphaFoldDB" id="A0A4R6BI91"/>
<dbReference type="PANTHER" id="PTHR33602">
    <property type="entry name" value="REGULATORY PROTEIN RECX FAMILY PROTEIN"/>
    <property type="match status" value="1"/>
</dbReference>
<reference evidence="10 11" key="1">
    <citation type="submission" date="2019-01" db="EMBL/GenBank/DDBJ databases">
        <title>Draft genome sequences of the type strains of six Macrococcus species.</title>
        <authorList>
            <person name="Mazhar S."/>
            <person name="Altermann E."/>
            <person name="Hill C."/>
            <person name="Mcauliffe O."/>
        </authorList>
    </citation>
    <scope>NUCLEOTIDE SEQUENCE [LARGE SCALE GENOMIC DNA]</scope>
    <source>
        <strain evidence="10 11">CCM4809</strain>
    </source>
</reference>
<comment type="similarity">
    <text evidence="2 5">Belongs to the RecX family.</text>
</comment>
<evidence type="ECO:0000259" key="7">
    <source>
        <dbReference type="Pfam" id="PF02631"/>
    </source>
</evidence>
<dbReference type="InterPro" id="IPR053926">
    <property type="entry name" value="RecX_HTH_1st"/>
</dbReference>
<feature type="domain" description="RecX first three-helical" evidence="9">
    <location>
        <begin position="61"/>
        <end position="100"/>
    </location>
</feature>
<dbReference type="InterPro" id="IPR036388">
    <property type="entry name" value="WH-like_DNA-bd_sf"/>
</dbReference>
<feature type="domain" description="RecX third three-helical" evidence="8">
    <location>
        <begin position="210"/>
        <end position="255"/>
    </location>
</feature>
<sequence length="263" mass="30989">MKITTIEVQKHNKDRFNLYIDGDFSMGIDSATYVKFNLKKGDVISEEQLVAIKEYDDYRRAINSAVVYLSYKKRTEKEIREYLKKNETAEEIVDAVIKYCYDNRYIDHDDYARSLMNTMINTTDKGPDVFRQKLFEKGIERPIIDSYYDIYTEEITAERMEKLIDKQLKKHQGKASSYMAVQKTIQTLIQKGYNLDNIMPYLDHKDVTDHEALLKELEKQVNRWSKKTEGYELKTKVVTVLMRKGYKYDAINSALKESGIEDE</sequence>
<evidence type="ECO:0000256" key="3">
    <source>
        <dbReference type="ARBA" id="ARBA00018111"/>
    </source>
</evidence>
<dbReference type="RefSeq" id="WP_133430380.1">
    <property type="nucleotide sequence ID" value="NZ_BMCC01000004.1"/>
</dbReference>
<evidence type="ECO:0000256" key="2">
    <source>
        <dbReference type="ARBA" id="ARBA00009695"/>
    </source>
</evidence>
<organism evidence="10 11">
    <name type="scientific">Macrococcus hajekii</name>
    <dbReference type="NCBI Taxonomy" id="198482"/>
    <lineage>
        <taxon>Bacteria</taxon>
        <taxon>Bacillati</taxon>
        <taxon>Bacillota</taxon>
        <taxon>Bacilli</taxon>
        <taxon>Bacillales</taxon>
        <taxon>Staphylococcaceae</taxon>
        <taxon>Macrococcus</taxon>
    </lineage>
</organism>
<feature type="coiled-coil region" evidence="6">
    <location>
        <begin position="207"/>
        <end position="234"/>
    </location>
</feature>
<dbReference type="PANTHER" id="PTHR33602:SF1">
    <property type="entry name" value="REGULATORY PROTEIN RECX FAMILY PROTEIN"/>
    <property type="match status" value="1"/>
</dbReference>
<evidence type="ECO:0000256" key="5">
    <source>
        <dbReference type="HAMAP-Rule" id="MF_01114"/>
    </source>
</evidence>
<keyword evidence="11" id="KW-1185">Reference proteome</keyword>
<comment type="subcellular location">
    <subcellularLocation>
        <location evidence="1 5">Cytoplasm</location>
    </subcellularLocation>
</comment>
<gene>
    <name evidence="5 10" type="primary">recX</name>
    <name evidence="10" type="ORF">ERX37_09185</name>
</gene>
<dbReference type="InterPro" id="IPR053925">
    <property type="entry name" value="RecX_HTH_3rd"/>
</dbReference>
<feature type="domain" description="RecX second three-helical" evidence="7">
    <location>
        <begin position="110"/>
        <end position="145"/>
    </location>
</feature>
<accession>A0A4R6BI91</accession>
<comment type="caution">
    <text evidence="10">The sequence shown here is derived from an EMBL/GenBank/DDBJ whole genome shotgun (WGS) entry which is preliminary data.</text>
</comment>
<dbReference type="Pfam" id="PF21982">
    <property type="entry name" value="RecX_HTH1"/>
    <property type="match status" value="1"/>
</dbReference>
<name>A0A4R6BI91_9STAP</name>